<dbReference type="PANTHER" id="PTHR48050:SF13">
    <property type="entry name" value="STEROL 3-BETA-GLUCOSYLTRANSFERASE UGT80A2"/>
    <property type="match status" value="1"/>
</dbReference>
<evidence type="ECO:0000313" key="3">
    <source>
        <dbReference type="EMBL" id="SIT16245.1"/>
    </source>
</evidence>
<evidence type="ECO:0000259" key="2">
    <source>
        <dbReference type="Pfam" id="PF06722"/>
    </source>
</evidence>
<feature type="domain" description="Erythromycin biosynthesis protein CIII-like C-terminal" evidence="2">
    <location>
        <begin position="298"/>
        <end position="400"/>
    </location>
</feature>
<dbReference type="Pfam" id="PF03033">
    <property type="entry name" value="Glyco_transf_28"/>
    <property type="match status" value="1"/>
</dbReference>
<dbReference type="InterPro" id="IPR004276">
    <property type="entry name" value="GlycoTrans_28_N"/>
</dbReference>
<keyword evidence="6" id="KW-1185">Reference proteome</keyword>
<dbReference type="InterPro" id="IPR050426">
    <property type="entry name" value="Glycosyltransferase_28"/>
</dbReference>
<evidence type="ECO:0000313" key="5">
    <source>
        <dbReference type="Proteomes" id="UP000186216"/>
    </source>
</evidence>
<evidence type="ECO:0000313" key="6">
    <source>
        <dbReference type="Proteomes" id="UP001215549"/>
    </source>
</evidence>
<dbReference type="InterPro" id="IPR002213">
    <property type="entry name" value="UDP_glucos_trans"/>
</dbReference>
<dbReference type="InterPro" id="IPR010610">
    <property type="entry name" value="EryCIII-like_C"/>
</dbReference>
<evidence type="ECO:0000259" key="1">
    <source>
        <dbReference type="Pfam" id="PF03033"/>
    </source>
</evidence>
<dbReference type="GO" id="GO:0008194">
    <property type="term" value="F:UDP-glycosyltransferase activity"/>
    <property type="evidence" value="ECO:0007669"/>
    <property type="project" value="InterPro"/>
</dbReference>
<dbReference type="GO" id="GO:0016758">
    <property type="term" value="F:hexosyltransferase activity"/>
    <property type="evidence" value="ECO:0007669"/>
    <property type="project" value="InterPro"/>
</dbReference>
<dbReference type="SUPFAM" id="SSF53756">
    <property type="entry name" value="UDP-Glycosyltransferase/glycogen phosphorylase"/>
    <property type="match status" value="1"/>
</dbReference>
<dbReference type="Proteomes" id="UP001215549">
    <property type="component" value="Chromosome"/>
</dbReference>
<organism evidence="3 5">
    <name type="scientific">Paracoccus saliphilus</name>
    <dbReference type="NCBI Taxonomy" id="405559"/>
    <lineage>
        <taxon>Bacteria</taxon>
        <taxon>Pseudomonadati</taxon>
        <taxon>Pseudomonadota</taxon>
        <taxon>Alphaproteobacteria</taxon>
        <taxon>Rhodobacterales</taxon>
        <taxon>Paracoccaceae</taxon>
        <taxon>Paracoccus</taxon>
    </lineage>
</organism>
<dbReference type="PANTHER" id="PTHR48050">
    <property type="entry name" value="STEROL 3-BETA-GLUCOSYLTRANSFERASE"/>
    <property type="match status" value="1"/>
</dbReference>
<dbReference type="FunFam" id="3.40.50.2000:FF:000009">
    <property type="entry name" value="Sterol 3-beta-glucosyltransferase UGT80A2"/>
    <property type="match status" value="1"/>
</dbReference>
<protein>
    <submittedName>
        <fullName evidence="4">Glycosyltransferase family 1 protein</fullName>
    </submittedName>
    <submittedName>
        <fullName evidence="3">UDP:flavonoid glycosyltransferase YjiC, YdhE family</fullName>
    </submittedName>
</protein>
<dbReference type="EMBL" id="FTOU01000028">
    <property type="protein sequence ID" value="SIT16245.1"/>
    <property type="molecule type" value="Genomic_DNA"/>
</dbReference>
<dbReference type="Pfam" id="PF06722">
    <property type="entry name" value="EryCIII-like_C"/>
    <property type="match status" value="1"/>
</dbReference>
<name>A0AA46A7N6_9RHOB</name>
<reference evidence="4 6" key="2">
    <citation type="submission" date="2021-01" db="EMBL/GenBank/DDBJ databases">
        <title>Biogeographic distribution of Paracoccus.</title>
        <authorList>
            <person name="Hollensteiner J."/>
            <person name="Leineberger J."/>
            <person name="Brinkhoff T."/>
            <person name="Daniel R."/>
        </authorList>
    </citation>
    <scope>NUCLEOTIDE SEQUENCE [LARGE SCALE GENOMIC DNA]</scope>
    <source>
        <strain evidence="4 6">DSM 18447</strain>
    </source>
</reference>
<dbReference type="GO" id="GO:0033072">
    <property type="term" value="P:vancomycin biosynthetic process"/>
    <property type="evidence" value="ECO:0007669"/>
    <property type="project" value="UniProtKB-ARBA"/>
</dbReference>
<proteinExistence type="predicted"/>
<gene>
    <name evidence="4" type="ORF">JHX88_19655</name>
    <name evidence="3" type="ORF">SAMN05421772_1282</name>
</gene>
<evidence type="ECO:0000313" key="4">
    <source>
        <dbReference type="EMBL" id="WCR02986.1"/>
    </source>
</evidence>
<reference evidence="3 5" key="1">
    <citation type="submission" date="2017-01" db="EMBL/GenBank/DDBJ databases">
        <authorList>
            <person name="Varghese N."/>
            <person name="Submissions S."/>
        </authorList>
    </citation>
    <scope>NUCLEOTIDE SEQUENCE [LARGE SCALE GENOMIC DNA]</scope>
    <source>
        <strain evidence="3 5">DSM 18447</strain>
    </source>
</reference>
<feature type="domain" description="Glycosyltransferase family 28 N-terminal" evidence="1">
    <location>
        <begin position="3"/>
        <end position="60"/>
    </location>
</feature>
<dbReference type="Gene3D" id="3.40.50.2000">
    <property type="entry name" value="Glycogen Phosphorylase B"/>
    <property type="match status" value="2"/>
</dbReference>
<accession>A0AA46A7N6</accession>
<dbReference type="Proteomes" id="UP000186216">
    <property type="component" value="Unassembled WGS sequence"/>
</dbReference>
<sequence>MRITIFTAGTQGDVRPLVALGLGLTRAGHAVRIATGNGCAALIEEAGLEFAPLSADFLEIMKRDPSVLRRGRNPLALLPRLRGHFREMTVNWAAEGRAAAADADLLIGNGMTAVLAASLSEVLGVPWVETQLQPTSPCPDIPPMALKPPRRPYPGWVNLTLYRLLRVTTWQMLAPGYSQLRRDLDLPPLPRSGPGFAGQGRKLLYGFSPTLCPPSPHWPEEEHVAGYWHLDTPGDWCPPPALQRFLEDGPPPVYVGFGSMHSVEALKVTARICDSIRSSGRRAILATGWGGVAAISGPDILTVANCPHDWLFPRVALAIHHGGAGTAAAAARAGIPSVVMPRFGDQPFWAWCLQQRGVAPPPLEQKAPSVNAVAGAVRQALTPEMQANARAVGARMRQENGVSHAVAQLCDWGLI</sequence>
<dbReference type="CDD" id="cd03784">
    <property type="entry name" value="GT1_Gtf-like"/>
    <property type="match status" value="1"/>
</dbReference>
<dbReference type="RefSeq" id="WP_076528813.1">
    <property type="nucleotide sequence ID" value="NZ_CP067140.1"/>
</dbReference>
<dbReference type="GO" id="GO:0005975">
    <property type="term" value="P:carbohydrate metabolic process"/>
    <property type="evidence" value="ECO:0007669"/>
    <property type="project" value="InterPro"/>
</dbReference>
<dbReference type="EMBL" id="CP067140">
    <property type="protein sequence ID" value="WCR02986.1"/>
    <property type="molecule type" value="Genomic_DNA"/>
</dbReference>
<dbReference type="AlphaFoldDB" id="A0AA46A7N6"/>